<evidence type="ECO:0008006" key="3">
    <source>
        <dbReference type="Google" id="ProtNLM"/>
    </source>
</evidence>
<name>A0A498JK27_MALDO</name>
<dbReference type="Proteomes" id="UP000290289">
    <property type="component" value="Chromosome 6"/>
</dbReference>
<protein>
    <recommendedName>
        <fullName evidence="3">Replication factor A C-terminal domain-containing protein</fullName>
    </recommendedName>
</protein>
<evidence type="ECO:0000313" key="2">
    <source>
        <dbReference type="Proteomes" id="UP000290289"/>
    </source>
</evidence>
<evidence type="ECO:0000313" key="1">
    <source>
        <dbReference type="EMBL" id="RXH96279.1"/>
    </source>
</evidence>
<reference evidence="1 2" key="1">
    <citation type="submission" date="2018-10" db="EMBL/GenBank/DDBJ databases">
        <title>A high-quality apple genome assembly.</title>
        <authorList>
            <person name="Hu J."/>
        </authorList>
    </citation>
    <scope>NUCLEOTIDE SEQUENCE [LARGE SCALE GENOMIC DNA]</scope>
    <source>
        <strain evidence="2">cv. HFTH1</strain>
        <tissue evidence="1">Young leaf</tissue>
    </source>
</reference>
<dbReference type="SUPFAM" id="SSF50249">
    <property type="entry name" value="Nucleic acid-binding proteins"/>
    <property type="match status" value="1"/>
</dbReference>
<sequence length="163" mass="18591">MHKDSTTGQLICQKHPNQIPTPWYKASLVLEDETSEINALIIEKSSEKVFGAACNDLVFNQQSVDQQQLPHEFLRLIGQKQIFHLRFGSRKNAVNSNDILIYNVYEDAEIQPATPQSYVREITVSSTTLSCSICPLEMTGEPHKRKRESIRRPLFTDAEKMLS</sequence>
<proteinExistence type="predicted"/>
<dbReference type="AlphaFoldDB" id="A0A498JK27"/>
<organism evidence="1 2">
    <name type="scientific">Malus domestica</name>
    <name type="common">Apple</name>
    <name type="synonym">Pyrus malus</name>
    <dbReference type="NCBI Taxonomy" id="3750"/>
    <lineage>
        <taxon>Eukaryota</taxon>
        <taxon>Viridiplantae</taxon>
        <taxon>Streptophyta</taxon>
        <taxon>Embryophyta</taxon>
        <taxon>Tracheophyta</taxon>
        <taxon>Spermatophyta</taxon>
        <taxon>Magnoliopsida</taxon>
        <taxon>eudicotyledons</taxon>
        <taxon>Gunneridae</taxon>
        <taxon>Pentapetalae</taxon>
        <taxon>rosids</taxon>
        <taxon>fabids</taxon>
        <taxon>Rosales</taxon>
        <taxon>Rosaceae</taxon>
        <taxon>Amygdaloideae</taxon>
        <taxon>Maleae</taxon>
        <taxon>Malus</taxon>
    </lineage>
</organism>
<comment type="caution">
    <text evidence="1">The sequence shown here is derived from an EMBL/GenBank/DDBJ whole genome shotgun (WGS) entry which is preliminary data.</text>
</comment>
<gene>
    <name evidence="1" type="ORF">DVH24_008783</name>
</gene>
<dbReference type="EMBL" id="RDQH01000332">
    <property type="protein sequence ID" value="RXH96279.1"/>
    <property type="molecule type" value="Genomic_DNA"/>
</dbReference>
<keyword evidence="2" id="KW-1185">Reference proteome</keyword>
<dbReference type="Gene3D" id="2.40.50.140">
    <property type="entry name" value="Nucleic acid-binding proteins"/>
    <property type="match status" value="1"/>
</dbReference>
<accession>A0A498JK27</accession>
<dbReference type="InterPro" id="IPR012340">
    <property type="entry name" value="NA-bd_OB-fold"/>
</dbReference>